<accession>A0A8F3E8S5</accession>
<sequence length="42" mass="4734">MYRRLPDPGAPKATGSTVQDCTITVYSLHHKTTQIPQKDYSK</sequence>
<dbReference type="RefSeq" id="YP_010656389.1">
    <property type="nucleotide sequence ID" value="NC_070838.1"/>
</dbReference>
<dbReference type="GeneID" id="77932271"/>
<dbReference type="Proteomes" id="UP000693725">
    <property type="component" value="Segment"/>
</dbReference>
<evidence type="ECO:0000313" key="1">
    <source>
        <dbReference type="EMBL" id="QWY82847.1"/>
    </source>
</evidence>
<proteinExistence type="predicted"/>
<reference evidence="1" key="1">
    <citation type="submission" date="2021-04" db="EMBL/GenBank/DDBJ databases">
        <authorList>
            <person name="Edwards E.G."/>
            <person name="Siddiqui F.A."/>
            <person name="Anastasi R.E."/>
            <person name="Conroy D.J."/>
            <person name="Gerton T.J."/>
            <person name="Laizure I.E."/>
            <person name="Reynolds J.D."/>
            <person name="Ulker M."/>
            <person name="Ouellette S.K."/>
            <person name="Duggan K.O."/>
            <person name="Johnson K.C."/>
            <person name="MacLea K.S."/>
            <person name="Garlena R.A."/>
            <person name="Russell D.A."/>
            <person name="Jacobs-Sera D."/>
            <person name="Hatfull G.F."/>
        </authorList>
    </citation>
    <scope>NUCLEOTIDE SEQUENCE</scope>
</reference>
<gene>
    <name evidence="1" type="primary">8</name>
    <name evidence="1" type="ORF">SEA_SILENTRX_8</name>
</gene>
<dbReference type="EMBL" id="MW862992">
    <property type="protein sequence ID" value="QWY82847.1"/>
    <property type="molecule type" value="Genomic_DNA"/>
</dbReference>
<evidence type="ECO:0000313" key="2">
    <source>
        <dbReference type="Proteomes" id="UP000693725"/>
    </source>
</evidence>
<dbReference type="KEGG" id="vg:77932271"/>
<protein>
    <submittedName>
        <fullName evidence="1">Uncharacterized protein</fullName>
    </submittedName>
</protein>
<name>A0A8F3E8S5_9CAUD</name>
<organism evidence="1 2">
    <name type="scientific">Arthrobacter phage SilentRX</name>
    <dbReference type="NCBI Taxonomy" id="2836091"/>
    <lineage>
        <taxon>Viruses</taxon>
        <taxon>Duplodnaviria</taxon>
        <taxon>Heunggongvirae</taxon>
        <taxon>Uroviricota</taxon>
        <taxon>Caudoviricetes</taxon>
        <taxon>Silentrexvirus</taxon>
        <taxon>Silentrexvirus silentrx</taxon>
    </lineage>
</organism>
<keyword evidence="2" id="KW-1185">Reference proteome</keyword>